<sequence length="628" mass="69944">MPFLLNLAKITAYSLIAITVLCIFIPLQPMLPLTNSLDPSWVIGINQAVSQGTPFGQEMIFTFGPYASIYSKAYHPGTDTLMLLGSAYLGILYATALVWIMRSCPWLIQVGIWLVLAGLMFAMDTLFFSYALLIGLYCFGLVQSSSPQGHKKWIFLVLSFFLFSAFGLYPLIKGTLFVLYLGLAILAFCLFLLKKQWSQALIIPISIGSALTFFWIFSGQSIGNLLPYFESTTEIISGYSEAMSSPGNPWEVASYSFVTLALLLTILKKGGASLNNLFLICIFFLFLFVSFKSGFVRHDSHALICGTSIVFASLLLNTIYFSRLTQAVLLASCIVFIQIDSHYFPNLPGAVFKQIELTYLSSWNGMTSRITSPKALEVQFQVSLERLHEKTKLPLLKGATDIYPHDQIDLIASGNTWNSRPILQSYSAYTSILSAKNRDHILGVNAPENIFFNIEPQDERFPSLDGGASWSGLLKNYQPASMEAGFLLLKKRAAPKINPGEHIIARGSYELTHWVDLPELQSKLIFSKMSINLSLLGQLKNILFKSSPLGIAVRLKNGTIKHYRFVASMAKSEFLLSPLIENVNQFELLYQNSQGVPGNQVSAFSIWAEGDPRDWQKTYTAIFITPSD</sequence>
<feature type="transmembrane region" description="Helical" evidence="1">
    <location>
        <begin position="200"/>
        <end position="218"/>
    </location>
</feature>
<organism evidence="2">
    <name type="scientific">freshwater metagenome</name>
    <dbReference type="NCBI Taxonomy" id="449393"/>
    <lineage>
        <taxon>unclassified sequences</taxon>
        <taxon>metagenomes</taxon>
        <taxon>ecological metagenomes</taxon>
    </lineage>
</organism>
<feature type="transmembrane region" description="Helical" evidence="1">
    <location>
        <begin position="153"/>
        <end position="171"/>
    </location>
</feature>
<evidence type="ECO:0000313" key="2">
    <source>
        <dbReference type="EMBL" id="CAB4813723.1"/>
    </source>
</evidence>
<feature type="transmembrane region" description="Helical" evidence="1">
    <location>
        <begin position="250"/>
        <end position="267"/>
    </location>
</feature>
<proteinExistence type="predicted"/>
<feature type="transmembrane region" description="Helical" evidence="1">
    <location>
        <begin position="274"/>
        <end position="295"/>
    </location>
</feature>
<name>A0A6J6YZU8_9ZZZZ</name>
<feature type="transmembrane region" description="Helical" evidence="1">
    <location>
        <begin position="327"/>
        <end position="344"/>
    </location>
</feature>
<reference evidence="2" key="1">
    <citation type="submission" date="2020-05" db="EMBL/GenBank/DDBJ databases">
        <authorList>
            <person name="Chiriac C."/>
            <person name="Salcher M."/>
            <person name="Ghai R."/>
            <person name="Kavagutti S V."/>
        </authorList>
    </citation>
    <scope>NUCLEOTIDE SEQUENCE</scope>
</reference>
<evidence type="ECO:0000256" key="1">
    <source>
        <dbReference type="SAM" id="Phobius"/>
    </source>
</evidence>
<protein>
    <submittedName>
        <fullName evidence="2">Unannotated protein</fullName>
    </submittedName>
</protein>
<keyword evidence="1" id="KW-1133">Transmembrane helix</keyword>
<feature type="transmembrane region" description="Helical" evidence="1">
    <location>
        <begin position="112"/>
        <end position="141"/>
    </location>
</feature>
<dbReference type="AlphaFoldDB" id="A0A6J6YZU8"/>
<keyword evidence="1" id="KW-0812">Transmembrane</keyword>
<keyword evidence="1" id="KW-0472">Membrane</keyword>
<feature type="transmembrane region" description="Helical" evidence="1">
    <location>
        <begin position="81"/>
        <end position="100"/>
    </location>
</feature>
<dbReference type="EMBL" id="CAFAAO010000027">
    <property type="protein sequence ID" value="CAB4813723.1"/>
    <property type="molecule type" value="Genomic_DNA"/>
</dbReference>
<feature type="transmembrane region" description="Helical" evidence="1">
    <location>
        <begin position="177"/>
        <end position="193"/>
    </location>
</feature>
<gene>
    <name evidence="2" type="ORF">UFOPK3037_01506</name>
</gene>
<feature type="transmembrane region" description="Helical" evidence="1">
    <location>
        <begin position="6"/>
        <end position="27"/>
    </location>
</feature>
<feature type="transmembrane region" description="Helical" evidence="1">
    <location>
        <begin position="301"/>
        <end position="320"/>
    </location>
</feature>
<accession>A0A6J6YZU8</accession>